<dbReference type="EMBL" id="RBED01000108">
    <property type="protein sequence ID" value="RNL53233.1"/>
    <property type="molecule type" value="Genomic_DNA"/>
</dbReference>
<organism evidence="3 4">
    <name type="scientific">Arthrobacter oryzae</name>
    <dbReference type="NCBI Taxonomy" id="409290"/>
    <lineage>
        <taxon>Bacteria</taxon>
        <taxon>Bacillati</taxon>
        <taxon>Actinomycetota</taxon>
        <taxon>Actinomycetes</taxon>
        <taxon>Micrococcales</taxon>
        <taxon>Micrococcaceae</taxon>
        <taxon>Arthrobacter</taxon>
    </lineage>
</organism>
<feature type="region of interest" description="Disordered" evidence="1">
    <location>
        <begin position="45"/>
        <end position="118"/>
    </location>
</feature>
<gene>
    <name evidence="3" type="ORF">D7003_12700</name>
</gene>
<evidence type="ECO:0000313" key="4">
    <source>
        <dbReference type="Proteomes" id="UP000273807"/>
    </source>
</evidence>
<feature type="transmembrane region" description="Helical" evidence="2">
    <location>
        <begin position="20"/>
        <end position="39"/>
    </location>
</feature>
<keyword evidence="2" id="KW-1133">Transmembrane helix</keyword>
<reference evidence="3 4" key="1">
    <citation type="submission" date="2018-10" db="EMBL/GenBank/DDBJ databases">
        <title>Genome sequencing of Arthrobacter oryzae TNB02.</title>
        <authorList>
            <person name="Cho Y.-J."/>
            <person name="Cho A."/>
            <person name="Kim O.-S."/>
        </authorList>
    </citation>
    <scope>NUCLEOTIDE SEQUENCE [LARGE SCALE GENOMIC DNA]</scope>
    <source>
        <strain evidence="3 4">TNB02</strain>
    </source>
</reference>
<dbReference type="Proteomes" id="UP000273807">
    <property type="component" value="Unassembled WGS sequence"/>
</dbReference>
<keyword evidence="4" id="KW-1185">Reference proteome</keyword>
<comment type="caution">
    <text evidence="3">The sequence shown here is derived from an EMBL/GenBank/DDBJ whole genome shotgun (WGS) entry which is preliminary data.</text>
</comment>
<evidence type="ECO:0000256" key="2">
    <source>
        <dbReference type="SAM" id="Phobius"/>
    </source>
</evidence>
<evidence type="ECO:0008006" key="5">
    <source>
        <dbReference type="Google" id="ProtNLM"/>
    </source>
</evidence>
<keyword evidence="2" id="KW-0812">Transmembrane</keyword>
<dbReference type="RefSeq" id="WP_123255805.1">
    <property type="nucleotide sequence ID" value="NZ_RBED01000108.1"/>
</dbReference>
<feature type="compositionally biased region" description="Low complexity" evidence="1">
    <location>
        <begin position="51"/>
        <end position="96"/>
    </location>
</feature>
<protein>
    <recommendedName>
        <fullName evidence="5">DUF4352 domain-containing protein</fullName>
    </recommendedName>
</protein>
<keyword evidence="2" id="KW-0472">Membrane</keyword>
<dbReference type="AlphaFoldDB" id="A0A3N0BW58"/>
<sequence>MKIQSPVTAAFFGDRKRQVLLAAGLTAIVLLVVGGMWALRSPAANGGPDGSGQVAAAAQSPAAAGTPSALSSDAPAPAADPASPADPAVPSVPSDPETQQSDAPPAATSGPAEQELAATPQTVAAPVAINDAADLQEGVTATISGLEAVAGEAAGPGEISGPSIRFVVTVHNKSTEAVSLEGAFVNVEGGSDRVPALQLSGPGATRFPPTVEGGASASAVYVFLLPLDQRDQVQIYLNYQVSEPIAAFNGSVPSSESTS</sequence>
<name>A0A3N0BW58_9MICC</name>
<evidence type="ECO:0000256" key="1">
    <source>
        <dbReference type="SAM" id="MobiDB-lite"/>
    </source>
</evidence>
<dbReference type="OrthoDB" id="3831250at2"/>
<evidence type="ECO:0000313" key="3">
    <source>
        <dbReference type="EMBL" id="RNL53233.1"/>
    </source>
</evidence>
<proteinExistence type="predicted"/>
<accession>A0A3N0BW58</accession>